<dbReference type="SUPFAM" id="SSF51069">
    <property type="entry name" value="Carbonic anhydrase"/>
    <property type="match status" value="2"/>
</dbReference>
<comment type="cofactor">
    <cofactor evidence="4">
        <name>Zn(2+)</name>
        <dbReference type="ChEBI" id="CHEBI:29105"/>
    </cofactor>
</comment>
<dbReference type="AlphaFoldDB" id="H2LQF4"/>
<dbReference type="STRING" id="8090.ENSORLP00000008295"/>
<dbReference type="PANTHER" id="PTHR18952">
    <property type="entry name" value="CARBONIC ANHYDRASE"/>
    <property type="match status" value="1"/>
</dbReference>
<dbReference type="Pfam" id="PF00194">
    <property type="entry name" value="Carb_anhydrase"/>
    <property type="match status" value="2"/>
</dbReference>
<evidence type="ECO:0000256" key="5">
    <source>
        <dbReference type="SAM" id="MobiDB-lite"/>
    </source>
</evidence>
<keyword evidence="8" id="KW-1185">Reference proteome</keyword>
<name>H2LQF4_ORYLA</name>
<dbReference type="InterPro" id="IPR018338">
    <property type="entry name" value="Carbonic_anhydrase_a-class_CS"/>
</dbReference>
<comment type="catalytic activity">
    <reaction evidence="4">
        <text>hydrogencarbonate + H(+) = CO2 + H2O</text>
        <dbReference type="Rhea" id="RHEA:10748"/>
        <dbReference type="ChEBI" id="CHEBI:15377"/>
        <dbReference type="ChEBI" id="CHEBI:15378"/>
        <dbReference type="ChEBI" id="CHEBI:16526"/>
        <dbReference type="ChEBI" id="CHEBI:17544"/>
        <dbReference type="EC" id="4.2.1.1"/>
    </reaction>
</comment>
<evidence type="ECO:0000259" key="6">
    <source>
        <dbReference type="PROSITE" id="PS51144"/>
    </source>
</evidence>
<dbReference type="PROSITE" id="PS00162">
    <property type="entry name" value="ALPHA_CA_1"/>
    <property type="match status" value="1"/>
</dbReference>
<keyword evidence="2 4" id="KW-0479">Metal-binding</keyword>
<evidence type="ECO:0000313" key="7">
    <source>
        <dbReference type="Ensembl" id="ENSORLP00000008295.2"/>
    </source>
</evidence>
<dbReference type="EC" id="4.2.1.1" evidence="4"/>
<dbReference type="PROSITE" id="PS51144">
    <property type="entry name" value="ALPHA_CA_2"/>
    <property type="match status" value="2"/>
</dbReference>
<feature type="domain" description="Alpha-carbonic anhydrase" evidence="6">
    <location>
        <begin position="144"/>
        <end position="422"/>
    </location>
</feature>
<proteinExistence type="inferred from homology"/>
<dbReference type="SMART" id="SM01057">
    <property type="entry name" value="Carb_anhydrase"/>
    <property type="match status" value="2"/>
</dbReference>
<keyword evidence="4" id="KW-0456">Lyase</keyword>
<dbReference type="PANTHER" id="PTHR18952:SF200">
    <property type="entry name" value="CARBONIC ANHYDRASE"/>
    <property type="match status" value="1"/>
</dbReference>
<organism evidence="7 8">
    <name type="scientific">Oryzias latipes</name>
    <name type="common">Japanese rice fish</name>
    <name type="synonym">Japanese killifish</name>
    <dbReference type="NCBI Taxonomy" id="8090"/>
    <lineage>
        <taxon>Eukaryota</taxon>
        <taxon>Metazoa</taxon>
        <taxon>Chordata</taxon>
        <taxon>Craniata</taxon>
        <taxon>Vertebrata</taxon>
        <taxon>Euteleostomi</taxon>
        <taxon>Actinopterygii</taxon>
        <taxon>Neopterygii</taxon>
        <taxon>Teleostei</taxon>
        <taxon>Neoteleostei</taxon>
        <taxon>Acanthomorphata</taxon>
        <taxon>Ovalentaria</taxon>
        <taxon>Atherinomorphae</taxon>
        <taxon>Beloniformes</taxon>
        <taxon>Adrianichthyidae</taxon>
        <taxon>Oryziinae</taxon>
        <taxon>Oryzias</taxon>
    </lineage>
</organism>
<accession>H2LQF4</accession>
<reference evidence="7" key="3">
    <citation type="submission" date="2025-09" db="UniProtKB">
        <authorList>
            <consortium name="Ensembl"/>
        </authorList>
    </citation>
    <scope>IDENTIFICATION</scope>
    <source>
        <strain evidence="7">Hd-rR</strain>
    </source>
</reference>
<dbReference type="InterPro" id="IPR001148">
    <property type="entry name" value="CA_dom"/>
</dbReference>
<dbReference type="GeneTree" id="ENSGT00940000164039"/>
<dbReference type="Bgee" id="ENSORLG00000006612">
    <property type="expression patterns" value="Expressed in embryo and 1 other cell type or tissue"/>
</dbReference>
<dbReference type="GO" id="GO:0008270">
    <property type="term" value="F:zinc ion binding"/>
    <property type="evidence" value="ECO:0007669"/>
    <property type="project" value="UniProtKB-UniRule"/>
</dbReference>
<sequence>MHIVCMKDGLSPDSAAKQEDGYAVLGFFINAKDDQDTSEAWTTLTSFLPNIKEVDQMVNADQNISINGLIGNVDLSKYYRYMGSLTTPQCSEAVVWTLFHEPIPVNSTLIQMFPLMTSFVDIYRPTQDLNGRQVYTSASSVPSHSWCYEGHLCDYAPSNWSFLPEAKCGGEQQSPINIDTQSTTEDESLGAFTFLNFDDKHVIESITNTGHSVQCNINGSVEVSGGGLPHVYTVLQFHFHWGSVASHGSEHLLDSKSFPMEMHIVCIRKDLNMSEALAHSDGLAVLGFFIEAPQTSKSGSHSSSTSDSSGTTTPPTSSTSDMEAWTKLTNYLDQIQTVNSQVPFSDEISIDDLLGNVDRHSYFRYNGSLTTPQCNEAVVWTVFKESIKVNQNLMTRFPESTGYENIYRPQQEQHSRTILSTKVSAGSSPQVKTARLFYPLLVFVWALLY</sequence>
<protein>
    <recommendedName>
        <fullName evidence="4">Carbonic anhydrase</fullName>
        <ecNumber evidence="4">4.2.1.1</ecNumber>
    </recommendedName>
</protein>
<dbReference type="InParanoid" id="H2LQF4"/>
<evidence type="ECO:0000256" key="3">
    <source>
        <dbReference type="ARBA" id="ARBA00022833"/>
    </source>
</evidence>
<dbReference type="GO" id="GO:0005886">
    <property type="term" value="C:plasma membrane"/>
    <property type="evidence" value="ECO:0000318"/>
    <property type="project" value="GO_Central"/>
</dbReference>
<dbReference type="Gene3D" id="3.10.200.10">
    <property type="entry name" value="Alpha carbonic anhydrase"/>
    <property type="match status" value="2"/>
</dbReference>
<evidence type="ECO:0000256" key="4">
    <source>
        <dbReference type="RuleBase" id="RU367011"/>
    </source>
</evidence>
<dbReference type="InterPro" id="IPR036398">
    <property type="entry name" value="CA_dom_sf"/>
</dbReference>
<evidence type="ECO:0000313" key="8">
    <source>
        <dbReference type="Proteomes" id="UP000001038"/>
    </source>
</evidence>
<feature type="region of interest" description="Disordered" evidence="5">
    <location>
        <begin position="295"/>
        <end position="321"/>
    </location>
</feature>
<keyword evidence="3 4" id="KW-0862">Zinc</keyword>
<gene>
    <name evidence="7" type="primary">LOC101154811</name>
</gene>
<dbReference type="InterPro" id="IPR023561">
    <property type="entry name" value="Carbonic_anhydrase_a-class"/>
</dbReference>
<evidence type="ECO:0000256" key="2">
    <source>
        <dbReference type="ARBA" id="ARBA00022723"/>
    </source>
</evidence>
<dbReference type="Proteomes" id="UP000001038">
    <property type="component" value="Chromosome 19"/>
</dbReference>
<comment type="similarity">
    <text evidence="1 4">Belongs to the alpha-carbonic anhydrase family.</text>
</comment>
<reference evidence="7 8" key="1">
    <citation type="journal article" date="2007" name="Nature">
        <title>The medaka draft genome and insights into vertebrate genome evolution.</title>
        <authorList>
            <person name="Kasahara M."/>
            <person name="Naruse K."/>
            <person name="Sasaki S."/>
            <person name="Nakatani Y."/>
            <person name="Qu W."/>
            <person name="Ahsan B."/>
            <person name="Yamada T."/>
            <person name="Nagayasu Y."/>
            <person name="Doi K."/>
            <person name="Kasai Y."/>
            <person name="Jindo T."/>
            <person name="Kobayashi D."/>
            <person name="Shimada A."/>
            <person name="Toyoda A."/>
            <person name="Kuroki Y."/>
            <person name="Fujiyama A."/>
            <person name="Sasaki T."/>
            <person name="Shimizu A."/>
            <person name="Asakawa S."/>
            <person name="Shimizu N."/>
            <person name="Hashimoto S."/>
            <person name="Yang J."/>
            <person name="Lee Y."/>
            <person name="Matsushima K."/>
            <person name="Sugano S."/>
            <person name="Sakaizumi M."/>
            <person name="Narita T."/>
            <person name="Ohishi K."/>
            <person name="Haga S."/>
            <person name="Ohta F."/>
            <person name="Nomoto H."/>
            <person name="Nogata K."/>
            <person name="Morishita T."/>
            <person name="Endo T."/>
            <person name="Shin-I T."/>
            <person name="Takeda H."/>
            <person name="Morishita S."/>
            <person name="Kohara Y."/>
        </authorList>
    </citation>
    <scope>NUCLEOTIDE SEQUENCE [LARGE SCALE GENOMIC DNA]</scope>
    <source>
        <strain evidence="7 8">Hd-rR</strain>
    </source>
</reference>
<dbReference type="HOGENOM" id="CLU_039326_2_2_1"/>
<dbReference type="GO" id="GO:0004089">
    <property type="term" value="F:carbonate dehydratase activity"/>
    <property type="evidence" value="ECO:0000318"/>
    <property type="project" value="GO_Central"/>
</dbReference>
<dbReference type="eggNOG" id="KOG0382">
    <property type="taxonomic scope" value="Eukaryota"/>
</dbReference>
<reference evidence="7" key="2">
    <citation type="submission" date="2025-08" db="UniProtKB">
        <authorList>
            <consortium name="Ensembl"/>
        </authorList>
    </citation>
    <scope>IDENTIFICATION</scope>
    <source>
        <strain evidence="7">Hd-rR</strain>
    </source>
</reference>
<comment type="function">
    <text evidence="4">Reversible hydration of carbon dioxide.</text>
</comment>
<feature type="domain" description="Alpha-carbonic anhydrase" evidence="6">
    <location>
        <begin position="1"/>
        <end position="138"/>
    </location>
</feature>
<dbReference type="Ensembl" id="ENSORLT00000008296.2">
    <property type="protein sequence ID" value="ENSORLP00000008295.2"/>
    <property type="gene ID" value="ENSORLG00000006612.2"/>
</dbReference>
<evidence type="ECO:0000256" key="1">
    <source>
        <dbReference type="ARBA" id="ARBA00010718"/>
    </source>
</evidence>